<protein>
    <submittedName>
        <fullName evidence="2">Uncharacterized protein</fullName>
    </submittedName>
</protein>
<feature type="compositionally biased region" description="Low complexity" evidence="1">
    <location>
        <begin position="13"/>
        <end position="25"/>
    </location>
</feature>
<dbReference type="Proteomes" id="UP001140949">
    <property type="component" value="Unassembled WGS sequence"/>
</dbReference>
<feature type="region of interest" description="Disordered" evidence="1">
    <location>
        <begin position="1"/>
        <end position="30"/>
    </location>
</feature>
<evidence type="ECO:0000313" key="3">
    <source>
        <dbReference type="Proteomes" id="UP001140949"/>
    </source>
</evidence>
<comment type="caution">
    <text evidence="2">The sequence shown here is derived from an EMBL/GenBank/DDBJ whole genome shotgun (WGS) entry which is preliminary data.</text>
</comment>
<dbReference type="AlphaFoldDB" id="A0AAX6GNF1"/>
<dbReference type="EMBL" id="JANAVB010017600">
    <property type="protein sequence ID" value="KAJ6830276.1"/>
    <property type="molecule type" value="Genomic_DNA"/>
</dbReference>
<feature type="compositionally biased region" description="Basic residues" evidence="1">
    <location>
        <begin position="55"/>
        <end position="69"/>
    </location>
</feature>
<proteinExistence type="predicted"/>
<evidence type="ECO:0000313" key="2">
    <source>
        <dbReference type="EMBL" id="KAJ6830276.1"/>
    </source>
</evidence>
<reference evidence="2" key="2">
    <citation type="submission" date="2023-04" db="EMBL/GenBank/DDBJ databases">
        <authorList>
            <person name="Bruccoleri R.E."/>
            <person name="Oakeley E.J."/>
            <person name="Faust A.-M."/>
            <person name="Dessus-Babus S."/>
            <person name="Altorfer M."/>
            <person name="Burckhardt D."/>
            <person name="Oertli M."/>
            <person name="Naumann U."/>
            <person name="Petersen F."/>
            <person name="Wong J."/>
        </authorList>
    </citation>
    <scope>NUCLEOTIDE SEQUENCE</scope>
    <source>
        <strain evidence="2">GSM-AAB239-AS_SAM_17_03QT</strain>
        <tissue evidence="2">Leaf</tissue>
    </source>
</reference>
<sequence length="69" mass="7853">MLRRSGCRALPAISSGSSVDPPSISQQSDELHLHHHSFLLLPRLLSVTPTEHPTTHHHHHHTKWKPYLT</sequence>
<reference evidence="2" key="1">
    <citation type="journal article" date="2023" name="GigaByte">
        <title>Genome assembly of the bearded iris, Iris pallida Lam.</title>
        <authorList>
            <person name="Bruccoleri R.E."/>
            <person name="Oakeley E.J."/>
            <person name="Faust A.M.E."/>
            <person name="Altorfer M."/>
            <person name="Dessus-Babus S."/>
            <person name="Burckhardt D."/>
            <person name="Oertli M."/>
            <person name="Naumann U."/>
            <person name="Petersen F."/>
            <person name="Wong J."/>
        </authorList>
    </citation>
    <scope>NUCLEOTIDE SEQUENCE</scope>
    <source>
        <strain evidence="2">GSM-AAB239-AS_SAM_17_03QT</strain>
    </source>
</reference>
<name>A0AAX6GNF1_IRIPA</name>
<organism evidence="2 3">
    <name type="scientific">Iris pallida</name>
    <name type="common">Sweet iris</name>
    <dbReference type="NCBI Taxonomy" id="29817"/>
    <lineage>
        <taxon>Eukaryota</taxon>
        <taxon>Viridiplantae</taxon>
        <taxon>Streptophyta</taxon>
        <taxon>Embryophyta</taxon>
        <taxon>Tracheophyta</taxon>
        <taxon>Spermatophyta</taxon>
        <taxon>Magnoliopsida</taxon>
        <taxon>Liliopsida</taxon>
        <taxon>Asparagales</taxon>
        <taxon>Iridaceae</taxon>
        <taxon>Iridoideae</taxon>
        <taxon>Irideae</taxon>
        <taxon>Iris</taxon>
    </lineage>
</organism>
<accession>A0AAX6GNF1</accession>
<evidence type="ECO:0000256" key="1">
    <source>
        <dbReference type="SAM" id="MobiDB-lite"/>
    </source>
</evidence>
<gene>
    <name evidence="2" type="ORF">M6B38_354855</name>
</gene>
<keyword evidence="3" id="KW-1185">Reference proteome</keyword>
<feature type="region of interest" description="Disordered" evidence="1">
    <location>
        <begin position="49"/>
        <end position="69"/>
    </location>
</feature>